<protein>
    <recommendedName>
        <fullName evidence="4">Probable D-serine dehydratase</fullName>
        <ecNumber evidence="4">4.3.1.18</ecNumber>
    </recommendedName>
    <alternativeName>
        <fullName evidence="4">D-serine deaminase</fullName>
        <shortName evidence="4">DSD</shortName>
    </alternativeName>
</protein>
<keyword evidence="2 4" id="KW-0663">Pyridoxal phosphate</keyword>
<reference evidence="7 9" key="2">
    <citation type="submission" date="2016-09" db="EMBL/GenBank/DDBJ databases">
        <authorList>
            <consortium name="Pathogen Informatics"/>
        </authorList>
    </citation>
    <scope>NUCLEOTIDE SEQUENCE [LARGE SCALE GENOMIC DNA]</scope>
    <source>
        <strain evidence="7 9">82B</strain>
    </source>
</reference>
<dbReference type="InterPro" id="IPR011780">
    <property type="entry name" value="D_Ser_am_lyase"/>
</dbReference>
<dbReference type="RefSeq" id="WP_069994454.1">
    <property type="nucleotide sequence ID" value="NZ_FMPG01000002.1"/>
</dbReference>
<dbReference type="AlphaFoldDB" id="A0A1D4IUT7"/>
<dbReference type="Gene3D" id="3.40.50.1100">
    <property type="match status" value="2"/>
</dbReference>
<dbReference type="Proteomes" id="UP000095412">
    <property type="component" value="Unassembled WGS sequence"/>
</dbReference>
<proteinExistence type="inferred from homology"/>
<dbReference type="InterPro" id="IPR001926">
    <property type="entry name" value="TrpB-like_PALP"/>
</dbReference>
<dbReference type="EMBL" id="FMPI01000002">
    <property type="protein sequence ID" value="SCS35488.1"/>
    <property type="molecule type" value="Genomic_DNA"/>
</dbReference>
<dbReference type="PANTHER" id="PTHR48078:SF9">
    <property type="entry name" value="D-SERINE DEHYDRATASE"/>
    <property type="match status" value="1"/>
</dbReference>
<keyword evidence="3 4" id="KW-0456">Lyase</keyword>
<evidence type="ECO:0000259" key="5">
    <source>
        <dbReference type="Pfam" id="PF00291"/>
    </source>
</evidence>
<evidence type="ECO:0000256" key="3">
    <source>
        <dbReference type="ARBA" id="ARBA00023239"/>
    </source>
</evidence>
<dbReference type="GO" id="GO:0008721">
    <property type="term" value="F:D-serine ammonia-lyase activity"/>
    <property type="evidence" value="ECO:0007669"/>
    <property type="project" value="UniProtKB-EC"/>
</dbReference>
<dbReference type="PANTHER" id="PTHR48078">
    <property type="entry name" value="THREONINE DEHYDRATASE, MITOCHONDRIAL-RELATED"/>
    <property type="match status" value="1"/>
</dbReference>
<dbReference type="InterPro" id="IPR050147">
    <property type="entry name" value="Ser/Thr_Dehydratase"/>
</dbReference>
<dbReference type="InterPro" id="IPR000634">
    <property type="entry name" value="Ser/Thr_deHydtase_PyrdxlP-BS"/>
</dbReference>
<organism evidence="7 9">
    <name type="scientific">Staphylococcus caeli</name>
    <dbReference type="NCBI Taxonomy" id="2201815"/>
    <lineage>
        <taxon>Bacteria</taxon>
        <taxon>Bacillati</taxon>
        <taxon>Bacillota</taxon>
        <taxon>Bacilli</taxon>
        <taxon>Bacillales</taxon>
        <taxon>Staphylococcaceae</taxon>
        <taxon>Staphylococcus</taxon>
    </lineage>
</organism>
<dbReference type="NCBIfam" id="NF002823">
    <property type="entry name" value="PRK02991.1"/>
    <property type="match status" value="1"/>
</dbReference>
<dbReference type="Proteomes" id="UP000095768">
    <property type="component" value="Unassembled WGS sequence"/>
</dbReference>
<dbReference type="InterPro" id="IPR036052">
    <property type="entry name" value="TrpB-like_PALP_sf"/>
</dbReference>
<dbReference type="Pfam" id="PF00291">
    <property type="entry name" value="PALP"/>
    <property type="match status" value="1"/>
</dbReference>
<name>A0A1D4IUT7_9STAP</name>
<keyword evidence="8" id="KW-1185">Reference proteome</keyword>
<dbReference type="NCBIfam" id="TIGR02035">
    <property type="entry name" value="D_Ser_am_lyase"/>
    <property type="match status" value="1"/>
</dbReference>
<evidence type="ECO:0000256" key="1">
    <source>
        <dbReference type="ARBA" id="ARBA00001933"/>
    </source>
</evidence>
<evidence type="ECO:0000256" key="2">
    <source>
        <dbReference type="ARBA" id="ARBA00022898"/>
    </source>
</evidence>
<reference evidence="6 8" key="1">
    <citation type="submission" date="2016-09" db="EMBL/GenBank/DDBJ databases">
        <authorList>
            <consortium name="Pathogen Informatics"/>
            <person name="Sun Q."/>
            <person name="Inoue M."/>
        </authorList>
    </citation>
    <scope>NUCLEOTIDE SEQUENCE [LARGE SCALE GENOMIC DNA]</scope>
    <source>
        <strain evidence="6 8">82C</strain>
    </source>
</reference>
<evidence type="ECO:0000313" key="7">
    <source>
        <dbReference type="EMBL" id="SCS53339.1"/>
    </source>
</evidence>
<comment type="similarity">
    <text evidence="4">Belongs to the serine/threonine dehydratase family. DsdA subfamily.</text>
</comment>
<dbReference type="SUPFAM" id="SSF53686">
    <property type="entry name" value="Tryptophan synthase beta subunit-like PLP-dependent enzymes"/>
    <property type="match status" value="1"/>
</dbReference>
<dbReference type="HAMAP" id="MF_01030">
    <property type="entry name" value="D_Ser_dehydrat"/>
    <property type="match status" value="1"/>
</dbReference>
<dbReference type="PROSITE" id="PS00165">
    <property type="entry name" value="DEHYDRATASE_SER_THR"/>
    <property type="match status" value="1"/>
</dbReference>
<accession>A0A1D4IUT7</accession>
<dbReference type="EMBL" id="FMPG01000002">
    <property type="protein sequence ID" value="SCS53339.1"/>
    <property type="molecule type" value="Genomic_DNA"/>
</dbReference>
<evidence type="ECO:0000313" key="8">
    <source>
        <dbReference type="Proteomes" id="UP000095412"/>
    </source>
</evidence>
<feature type="domain" description="Tryptophan synthase beta chain-like PALP" evidence="5">
    <location>
        <begin position="92"/>
        <end position="397"/>
    </location>
</feature>
<dbReference type="EC" id="4.3.1.18" evidence="4"/>
<evidence type="ECO:0000256" key="4">
    <source>
        <dbReference type="HAMAP-Rule" id="MF_01030"/>
    </source>
</evidence>
<evidence type="ECO:0000313" key="9">
    <source>
        <dbReference type="Proteomes" id="UP000095768"/>
    </source>
</evidence>
<gene>
    <name evidence="4 7" type="primary">dsdA</name>
    <name evidence="7" type="ORF">SAMEA2297795_00632</name>
    <name evidence="6" type="ORF">SAMEA2297796_00308</name>
</gene>
<comment type="catalytic activity">
    <reaction evidence="4">
        <text>D-serine = pyruvate + NH4(+)</text>
        <dbReference type="Rhea" id="RHEA:13977"/>
        <dbReference type="ChEBI" id="CHEBI:15361"/>
        <dbReference type="ChEBI" id="CHEBI:28938"/>
        <dbReference type="ChEBI" id="CHEBI:35247"/>
        <dbReference type="EC" id="4.3.1.18"/>
    </reaction>
</comment>
<dbReference type="GO" id="GO:0009097">
    <property type="term" value="P:isoleucine biosynthetic process"/>
    <property type="evidence" value="ECO:0007669"/>
    <property type="project" value="TreeGrafter"/>
</dbReference>
<comment type="cofactor">
    <cofactor evidence="1 4">
        <name>pyridoxal 5'-phosphate</name>
        <dbReference type="ChEBI" id="CHEBI:597326"/>
    </cofactor>
</comment>
<sequence length="433" mass="48064">MKSLASLIQSFPLISELQLYRPVFWENPHFHHEASLPFSMEDIKDASRRLERFSSYIRKVFPETEKNQGIIESPLKHIPFMQNELSRINQIDTIGTLWLKCDSHLAISGSIKARGGIYEVLKLAETIALQEGNLKMTDDYSVLAEPEYQRLFSKYTVAVGSTGNLGLSIGIMSAKLGFSVTVHMSSDARKWKKDLLRARGVEVIEHQSDYQFAVSEGRKSAENDPMCHFVDDEGSKDLFLGYTVAALRLKQQFSEHNIQVSADHPLFVYLPCGVGGGPGGVAFGLKQVFGEHVYCIFTEPTHAPCMLLGMMTQLHDQISVNDIGIDGRTDADGLAVSRPSRLVGQIMDSLLFGAQTVSDNQMYRYLYLLSQKERIFIEPSAASGFAGIKAASNLAKQKGIALNNANHIVWATGGNMVPKDEMLKYVAHGKDLI</sequence>
<dbReference type="GO" id="GO:0030170">
    <property type="term" value="F:pyridoxal phosphate binding"/>
    <property type="evidence" value="ECO:0007669"/>
    <property type="project" value="InterPro"/>
</dbReference>
<dbReference type="GO" id="GO:0036088">
    <property type="term" value="P:D-serine catabolic process"/>
    <property type="evidence" value="ECO:0007669"/>
    <property type="project" value="TreeGrafter"/>
</dbReference>
<evidence type="ECO:0000313" key="6">
    <source>
        <dbReference type="EMBL" id="SCS35488.1"/>
    </source>
</evidence>
<feature type="modified residue" description="N6-(pyridoxal phosphate)lysine" evidence="4">
    <location>
        <position position="112"/>
    </location>
</feature>
<dbReference type="GO" id="GO:0016836">
    <property type="term" value="F:hydro-lyase activity"/>
    <property type="evidence" value="ECO:0007669"/>
    <property type="project" value="UniProtKB-UniRule"/>
</dbReference>
<dbReference type="OrthoDB" id="9780546at2"/>